<feature type="region of interest" description="Disordered" evidence="1">
    <location>
        <begin position="49"/>
        <end position="114"/>
    </location>
</feature>
<name>A0A9Q1FC38_SYNKA</name>
<feature type="compositionally biased region" description="Basic and acidic residues" evidence="1">
    <location>
        <begin position="49"/>
        <end position="58"/>
    </location>
</feature>
<dbReference type="Proteomes" id="UP001152622">
    <property type="component" value="Chromosome 6"/>
</dbReference>
<protein>
    <submittedName>
        <fullName evidence="2">Uncharacterized protein</fullName>
    </submittedName>
</protein>
<keyword evidence="3" id="KW-1185">Reference proteome</keyword>
<organism evidence="2 3">
    <name type="scientific">Synaphobranchus kaupii</name>
    <name type="common">Kaup's arrowtooth eel</name>
    <dbReference type="NCBI Taxonomy" id="118154"/>
    <lineage>
        <taxon>Eukaryota</taxon>
        <taxon>Metazoa</taxon>
        <taxon>Chordata</taxon>
        <taxon>Craniata</taxon>
        <taxon>Vertebrata</taxon>
        <taxon>Euteleostomi</taxon>
        <taxon>Actinopterygii</taxon>
        <taxon>Neopterygii</taxon>
        <taxon>Teleostei</taxon>
        <taxon>Anguilliformes</taxon>
        <taxon>Synaphobranchidae</taxon>
        <taxon>Synaphobranchus</taxon>
    </lineage>
</organism>
<dbReference type="EMBL" id="JAINUF010000006">
    <property type="protein sequence ID" value="KAJ8355499.1"/>
    <property type="molecule type" value="Genomic_DNA"/>
</dbReference>
<evidence type="ECO:0000313" key="3">
    <source>
        <dbReference type="Proteomes" id="UP001152622"/>
    </source>
</evidence>
<sequence length="114" mass="12156">MLSGRGRGPSALWQFRSLHATLGQWGSGYLTAPGRRASWPLQHGVGHEKELCGRKPGREPGASPRHVLNTAGSECASEPSELSRAAQREGAELPPASPRARSRPSFCQATAELS</sequence>
<proteinExistence type="predicted"/>
<comment type="caution">
    <text evidence="2">The sequence shown here is derived from an EMBL/GenBank/DDBJ whole genome shotgun (WGS) entry which is preliminary data.</text>
</comment>
<evidence type="ECO:0000256" key="1">
    <source>
        <dbReference type="SAM" id="MobiDB-lite"/>
    </source>
</evidence>
<dbReference type="AlphaFoldDB" id="A0A9Q1FC38"/>
<reference evidence="2" key="1">
    <citation type="journal article" date="2023" name="Science">
        <title>Genome structures resolve the early diversification of teleost fishes.</title>
        <authorList>
            <person name="Parey E."/>
            <person name="Louis A."/>
            <person name="Montfort J."/>
            <person name="Bouchez O."/>
            <person name="Roques C."/>
            <person name="Iampietro C."/>
            <person name="Lluch J."/>
            <person name="Castinel A."/>
            <person name="Donnadieu C."/>
            <person name="Desvignes T."/>
            <person name="Floi Bucao C."/>
            <person name="Jouanno E."/>
            <person name="Wen M."/>
            <person name="Mejri S."/>
            <person name="Dirks R."/>
            <person name="Jansen H."/>
            <person name="Henkel C."/>
            <person name="Chen W.J."/>
            <person name="Zahm M."/>
            <person name="Cabau C."/>
            <person name="Klopp C."/>
            <person name="Thompson A.W."/>
            <person name="Robinson-Rechavi M."/>
            <person name="Braasch I."/>
            <person name="Lecointre G."/>
            <person name="Bobe J."/>
            <person name="Postlethwait J.H."/>
            <person name="Berthelot C."/>
            <person name="Roest Crollius H."/>
            <person name="Guiguen Y."/>
        </authorList>
    </citation>
    <scope>NUCLEOTIDE SEQUENCE</scope>
    <source>
        <strain evidence="2">WJC10195</strain>
    </source>
</reference>
<evidence type="ECO:0000313" key="2">
    <source>
        <dbReference type="EMBL" id="KAJ8355499.1"/>
    </source>
</evidence>
<gene>
    <name evidence="2" type="ORF">SKAU_G00182930</name>
</gene>
<accession>A0A9Q1FC38</accession>